<dbReference type="InterPro" id="IPR037066">
    <property type="entry name" value="Plug_dom_sf"/>
</dbReference>
<protein>
    <recommendedName>
        <fullName evidence="8">TonB-dependent receptor plug domain-containing protein</fullName>
    </recommendedName>
</protein>
<evidence type="ECO:0000313" key="10">
    <source>
        <dbReference type="Proteomes" id="UP000286402"/>
    </source>
</evidence>
<dbReference type="Pfam" id="PF07715">
    <property type="entry name" value="Plug"/>
    <property type="match status" value="1"/>
</dbReference>
<sequence length="1045" mass="115893">MKKIVLFLSVFLTSLIALGQQITGTVRDKNGKQLAGVTLRNTSTSNSTQTDDQGNFKISGKSGDVLETSFIGYERARQPIPATGKMTFTLVETLSILDEAVVIGYQSTSRKKATAAISSISGKDLENLPAASFDMLLQGRLAGVNVQNFSGAPGASPTLAVRGTSAVSLNYSNDDYYNVISNPLYVIDGVPQPTEQFVGPNTGTGTNYLAGLNPNDIESVDVLRDASAAAIYGSRAANGVIMITTKKGRNGDPRFMLTGYGGLTQRPELREVTLGRTEREQKMRILKNQLSSNDFRNLPFMLTDSLNPAFNGNTDWQDLFYQKGKIKSADLSVSGGSAISSYRFSGNYYDEAGIIKATGFKRYTGRLNLSSKAINERLTINPIVAYSYNKRARGSGSDVSPIALSAGSMPSSLFNLSDAKKAYLLGTYDSSLDNNESSNLNTNLNLIFNIAPGLTFTSQSAYIKDMANRAYNRPSALMSGAGNYSSAYSYENSQVRISNFLTYVKQFGKHSLNVLLGQEAEKNRMQNVSAWGSQGVSDQIQVVTGFLQNNIGANSDLQKWSQLSYLGRFSYDFDSKYLFSGAVRADGSSRFGENNKWGYFPSASVGWILTEEDFLKNNPALTLLKIRGSYGLTGSLPSSNYLQYNLYNVNNGGYQGNSGATSYNGQVAITPNFRNGVAQKNLSWERNRQWNLGVDMELYKGRFTAMVDVFNKENYDGLFDVMLPVTSGYDYAKTNSVGIRNSGVDIQLSADVLPRSSALTWRSNLNISYVKNRIMNLPNGGRDMVMDGDRFDKSHILSVGSPINAFYLYKTLGVFSTLDDIPVNPYTGERYRNSNGTFNPGDFYFEDVDGDYFVDVFNSGINPDKRAIGDPNFKWTGGWNNVFNYKDFSLTLFFTYGFGRDVLNLFESDQFNNSTSGDAVSNFTYYSIRDLDKLNIWRQPGDKAEYAKYDIGTYRYYYTSAQTFFLENGSYMRFKNLIFSYNLPERISKKWSISKVRFFGIVDNVARWQKSKKLPDAEAVNPYGEYNGGGYPIPRKYTLGFELTF</sequence>
<keyword evidence="5 7" id="KW-0472">Membrane</keyword>
<dbReference type="GO" id="GO:0009279">
    <property type="term" value="C:cell outer membrane"/>
    <property type="evidence" value="ECO:0007669"/>
    <property type="project" value="UniProtKB-SubCell"/>
</dbReference>
<comment type="similarity">
    <text evidence="7">Belongs to the TonB-dependent receptor family.</text>
</comment>
<evidence type="ECO:0000256" key="3">
    <source>
        <dbReference type="ARBA" id="ARBA00022452"/>
    </source>
</evidence>
<keyword evidence="2 7" id="KW-0813">Transport</keyword>
<gene>
    <name evidence="9" type="ORF">BCY89_13100</name>
</gene>
<dbReference type="InterPro" id="IPR008969">
    <property type="entry name" value="CarboxyPept-like_regulatory"/>
</dbReference>
<feature type="domain" description="TonB-dependent receptor plug" evidence="8">
    <location>
        <begin position="111"/>
        <end position="240"/>
    </location>
</feature>
<dbReference type="NCBIfam" id="TIGR04056">
    <property type="entry name" value="OMP_RagA_SusC"/>
    <property type="match status" value="1"/>
</dbReference>
<evidence type="ECO:0000256" key="4">
    <source>
        <dbReference type="ARBA" id="ARBA00022692"/>
    </source>
</evidence>
<evidence type="ECO:0000256" key="5">
    <source>
        <dbReference type="ARBA" id="ARBA00023136"/>
    </source>
</evidence>
<keyword evidence="10" id="KW-1185">Reference proteome</keyword>
<evidence type="ECO:0000256" key="7">
    <source>
        <dbReference type="PROSITE-ProRule" id="PRU01360"/>
    </source>
</evidence>
<dbReference type="RefSeq" id="WP_120335440.1">
    <property type="nucleotide sequence ID" value="NZ_CP070350.1"/>
</dbReference>
<evidence type="ECO:0000256" key="1">
    <source>
        <dbReference type="ARBA" id="ARBA00004571"/>
    </source>
</evidence>
<keyword evidence="4 7" id="KW-0812">Transmembrane</keyword>
<dbReference type="InterPro" id="IPR039426">
    <property type="entry name" value="TonB-dep_rcpt-like"/>
</dbReference>
<dbReference type="NCBIfam" id="TIGR04057">
    <property type="entry name" value="SusC_RagA_signa"/>
    <property type="match status" value="1"/>
</dbReference>
<dbReference type="Proteomes" id="UP000286402">
    <property type="component" value="Unassembled WGS sequence"/>
</dbReference>
<name>A0A420FJT3_9SPHI</name>
<evidence type="ECO:0000256" key="2">
    <source>
        <dbReference type="ARBA" id="ARBA00022448"/>
    </source>
</evidence>
<reference evidence="9 10" key="1">
    <citation type="submission" date="2016-07" db="EMBL/GenBank/DDBJ databases">
        <title>Genome analysis of Sphingobacterium siyangense T12B17.</title>
        <authorList>
            <person name="Xu D."/>
            <person name="Su Y."/>
            <person name="Zheng S."/>
        </authorList>
    </citation>
    <scope>NUCLEOTIDE SEQUENCE [LARGE SCALE GENOMIC DNA]</scope>
    <source>
        <strain evidence="9 10">T12B17</strain>
    </source>
</reference>
<dbReference type="Gene3D" id="2.40.170.20">
    <property type="entry name" value="TonB-dependent receptor, beta-barrel domain"/>
    <property type="match status" value="1"/>
</dbReference>
<dbReference type="AlphaFoldDB" id="A0A420FJT3"/>
<dbReference type="PROSITE" id="PS52016">
    <property type="entry name" value="TONB_DEPENDENT_REC_3"/>
    <property type="match status" value="1"/>
</dbReference>
<dbReference type="Gene3D" id="2.60.40.1120">
    <property type="entry name" value="Carboxypeptidase-like, regulatory domain"/>
    <property type="match status" value="1"/>
</dbReference>
<keyword evidence="6 7" id="KW-0998">Cell outer membrane</keyword>
<dbReference type="SUPFAM" id="SSF56935">
    <property type="entry name" value="Porins"/>
    <property type="match status" value="1"/>
</dbReference>
<evidence type="ECO:0000259" key="8">
    <source>
        <dbReference type="Pfam" id="PF07715"/>
    </source>
</evidence>
<evidence type="ECO:0000313" key="9">
    <source>
        <dbReference type="EMBL" id="RKF33164.1"/>
    </source>
</evidence>
<dbReference type="InterPro" id="IPR023996">
    <property type="entry name" value="TonB-dep_OMP_SusC/RagA"/>
</dbReference>
<evidence type="ECO:0000256" key="6">
    <source>
        <dbReference type="ARBA" id="ARBA00023237"/>
    </source>
</evidence>
<comment type="subcellular location">
    <subcellularLocation>
        <location evidence="1 7">Cell outer membrane</location>
        <topology evidence="1 7">Multi-pass membrane protein</topology>
    </subcellularLocation>
</comment>
<organism evidence="9 10">
    <name type="scientific">Sphingobacterium siyangense</name>
    <dbReference type="NCBI Taxonomy" id="459529"/>
    <lineage>
        <taxon>Bacteria</taxon>
        <taxon>Pseudomonadati</taxon>
        <taxon>Bacteroidota</taxon>
        <taxon>Sphingobacteriia</taxon>
        <taxon>Sphingobacteriales</taxon>
        <taxon>Sphingobacteriaceae</taxon>
        <taxon>Sphingobacterium</taxon>
    </lineage>
</organism>
<keyword evidence="3 7" id="KW-1134">Transmembrane beta strand</keyword>
<accession>A0A420FJT3</accession>
<dbReference type="InterPro" id="IPR023997">
    <property type="entry name" value="TonB-dep_OMP_SusC/RagA_CS"/>
</dbReference>
<proteinExistence type="inferred from homology"/>
<dbReference type="SUPFAM" id="SSF49464">
    <property type="entry name" value="Carboxypeptidase regulatory domain-like"/>
    <property type="match status" value="1"/>
</dbReference>
<comment type="caution">
    <text evidence="9">The sequence shown here is derived from an EMBL/GenBank/DDBJ whole genome shotgun (WGS) entry which is preliminary data.</text>
</comment>
<dbReference type="Pfam" id="PF13715">
    <property type="entry name" value="CarbopepD_reg_2"/>
    <property type="match status" value="1"/>
</dbReference>
<dbReference type="InterPro" id="IPR036942">
    <property type="entry name" value="Beta-barrel_TonB_sf"/>
</dbReference>
<dbReference type="EMBL" id="MCAQ01000026">
    <property type="protein sequence ID" value="RKF33164.1"/>
    <property type="molecule type" value="Genomic_DNA"/>
</dbReference>
<dbReference type="Gene3D" id="2.170.130.10">
    <property type="entry name" value="TonB-dependent receptor, plug domain"/>
    <property type="match status" value="1"/>
</dbReference>
<dbReference type="InterPro" id="IPR012910">
    <property type="entry name" value="Plug_dom"/>
</dbReference>